<dbReference type="PROSITE" id="PS00630">
    <property type="entry name" value="IMP_2"/>
    <property type="match status" value="1"/>
</dbReference>
<feature type="binding site" evidence="4">
    <location>
        <position position="77"/>
    </location>
    <ligand>
        <name>Mg(2+)</name>
        <dbReference type="ChEBI" id="CHEBI:18420"/>
        <label>1</label>
        <note>catalytic</note>
    </ligand>
</feature>
<comment type="cofactor">
    <cofactor evidence="4">
        <name>Mg(2+)</name>
        <dbReference type="ChEBI" id="CHEBI:18420"/>
    </cofactor>
</comment>
<dbReference type="Proteomes" id="UP000253529">
    <property type="component" value="Unassembled WGS sequence"/>
</dbReference>
<keyword evidence="6" id="KW-1185">Reference proteome</keyword>
<evidence type="ECO:0000256" key="4">
    <source>
        <dbReference type="PIRSR" id="PIRSR600760-2"/>
    </source>
</evidence>
<dbReference type="GO" id="GO:0006020">
    <property type="term" value="P:inositol metabolic process"/>
    <property type="evidence" value="ECO:0007669"/>
    <property type="project" value="TreeGrafter"/>
</dbReference>
<gene>
    <name evidence="5" type="ORF">DFR50_12729</name>
</gene>
<evidence type="ECO:0000256" key="2">
    <source>
        <dbReference type="ARBA" id="ARBA00022723"/>
    </source>
</evidence>
<dbReference type="GO" id="GO:0046854">
    <property type="term" value="P:phosphatidylinositol phosphate biosynthetic process"/>
    <property type="evidence" value="ECO:0007669"/>
    <property type="project" value="InterPro"/>
</dbReference>
<evidence type="ECO:0000313" key="5">
    <source>
        <dbReference type="EMBL" id="RBP07384.1"/>
    </source>
</evidence>
<evidence type="ECO:0000256" key="3">
    <source>
        <dbReference type="ARBA" id="ARBA00022842"/>
    </source>
</evidence>
<dbReference type="EMBL" id="QNRK01000027">
    <property type="protein sequence ID" value="RBP07384.1"/>
    <property type="molecule type" value="Genomic_DNA"/>
</dbReference>
<evidence type="ECO:0000313" key="6">
    <source>
        <dbReference type="Proteomes" id="UP000253529"/>
    </source>
</evidence>
<comment type="caution">
    <text evidence="5">The sequence shown here is derived from an EMBL/GenBank/DDBJ whole genome shotgun (WGS) entry which is preliminary data.</text>
</comment>
<dbReference type="GO" id="GO:0046872">
    <property type="term" value="F:metal ion binding"/>
    <property type="evidence" value="ECO:0007669"/>
    <property type="project" value="UniProtKB-KW"/>
</dbReference>
<dbReference type="InterPro" id="IPR020550">
    <property type="entry name" value="Inositol_monophosphatase_CS"/>
</dbReference>
<evidence type="ECO:0000256" key="1">
    <source>
        <dbReference type="ARBA" id="ARBA00009759"/>
    </source>
</evidence>
<dbReference type="OrthoDB" id="9785695at2"/>
<keyword evidence="3 4" id="KW-0460">Magnesium</keyword>
<dbReference type="AlphaFoldDB" id="A0A366EYF3"/>
<feature type="binding site" evidence="4">
    <location>
        <position position="98"/>
    </location>
    <ligand>
        <name>Mg(2+)</name>
        <dbReference type="ChEBI" id="CHEBI:18420"/>
        <label>1</label>
        <note>catalytic</note>
    </ligand>
</feature>
<protein>
    <submittedName>
        <fullName evidence="5">Myo-inositol-1(Or 4)-monophosphatase</fullName>
    </submittedName>
</protein>
<keyword evidence="2 4" id="KW-0479">Metal-binding</keyword>
<sequence length="272" mass="28541">MSLDPDRDALAARDLLIAAAREAGEGALAWFRPGRKTSAAVQAKEGGSPVTEADLAADAFLKRRLGAAFPDAGWLSEETADTTARLGRRRLIVVDPIDGTRAFVDGDPRWTVSLALIVDGRPIAGVVHAPALAETYSAARGMGARLNGEALALAARGERAGYRVAGPKPFLAAMAATLGARLDIAPFVPSLAYRMCMAASGALDFAVSRENSHDWDIAAADLVLEEAGGRLVEASGERLQYNRERIRRDALLGVADDLAPLLLEAFGLAAAA</sequence>
<dbReference type="RefSeq" id="WP_113891310.1">
    <property type="nucleotide sequence ID" value="NZ_QNRK01000027.1"/>
</dbReference>
<dbReference type="CDD" id="cd01638">
    <property type="entry name" value="CysQ"/>
    <property type="match status" value="1"/>
</dbReference>
<accession>A0A366EYF3</accession>
<dbReference type="Pfam" id="PF00459">
    <property type="entry name" value="Inositol_P"/>
    <property type="match status" value="1"/>
</dbReference>
<dbReference type="GO" id="GO:0007165">
    <property type="term" value="P:signal transduction"/>
    <property type="evidence" value="ECO:0007669"/>
    <property type="project" value="TreeGrafter"/>
</dbReference>
<dbReference type="SUPFAM" id="SSF56655">
    <property type="entry name" value="Carbohydrate phosphatase"/>
    <property type="match status" value="1"/>
</dbReference>
<name>A0A366EYF3_9HYPH</name>
<dbReference type="PRINTS" id="PR00377">
    <property type="entry name" value="IMPHPHTASES"/>
</dbReference>
<comment type="similarity">
    <text evidence="1">Belongs to the inositol monophosphatase superfamily.</text>
</comment>
<feature type="binding site" evidence="4">
    <location>
        <position position="97"/>
    </location>
    <ligand>
        <name>Mg(2+)</name>
        <dbReference type="ChEBI" id="CHEBI:18420"/>
        <label>1</label>
        <note>catalytic</note>
    </ligand>
</feature>
<dbReference type="PANTHER" id="PTHR20854:SF4">
    <property type="entry name" value="INOSITOL-1-MONOPHOSPHATASE-RELATED"/>
    <property type="match status" value="1"/>
</dbReference>
<dbReference type="Gene3D" id="3.40.190.80">
    <property type="match status" value="1"/>
</dbReference>
<proteinExistence type="inferred from homology"/>
<organism evidence="5 6">
    <name type="scientific">Roseiarcus fermentans</name>
    <dbReference type="NCBI Taxonomy" id="1473586"/>
    <lineage>
        <taxon>Bacteria</taxon>
        <taxon>Pseudomonadati</taxon>
        <taxon>Pseudomonadota</taxon>
        <taxon>Alphaproteobacteria</taxon>
        <taxon>Hyphomicrobiales</taxon>
        <taxon>Roseiarcaceae</taxon>
        <taxon>Roseiarcus</taxon>
    </lineage>
</organism>
<dbReference type="InterPro" id="IPR000760">
    <property type="entry name" value="Inositol_monophosphatase-like"/>
</dbReference>
<reference evidence="5 6" key="1">
    <citation type="submission" date="2018-06" db="EMBL/GenBank/DDBJ databases">
        <title>Genomic Encyclopedia of Type Strains, Phase IV (KMG-IV): sequencing the most valuable type-strain genomes for metagenomic binning, comparative biology and taxonomic classification.</title>
        <authorList>
            <person name="Goeker M."/>
        </authorList>
    </citation>
    <scope>NUCLEOTIDE SEQUENCE [LARGE SCALE GENOMIC DNA]</scope>
    <source>
        <strain evidence="5 6">DSM 24875</strain>
    </source>
</reference>
<dbReference type="Gene3D" id="3.30.540.10">
    <property type="entry name" value="Fructose-1,6-Bisphosphatase, subunit A, domain 1"/>
    <property type="match status" value="1"/>
</dbReference>
<dbReference type="PANTHER" id="PTHR20854">
    <property type="entry name" value="INOSITOL MONOPHOSPHATASE"/>
    <property type="match status" value="1"/>
</dbReference>
<dbReference type="GO" id="GO:0008934">
    <property type="term" value="F:inositol monophosphate 1-phosphatase activity"/>
    <property type="evidence" value="ECO:0007669"/>
    <property type="project" value="TreeGrafter"/>
</dbReference>
<feature type="binding site" evidence="4">
    <location>
        <position position="95"/>
    </location>
    <ligand>
        <name>Mg(2+)</name>
        <dbReference type="ChEBI" id="CHEBI:18420"/>
        <label>1</label>
        <note>catalytic</note>
    </ligand>
</feature>
<feature type="binding site" evidence="4">
    <location>
        <position position="216"/>
    </location>
    <ligand>
        <name>Mg(2+)</name>
        <dbReference type="ChEBI" id="CHEBI:18420"/>
        <label>1</label>
        <note>catalytic</note>
    </ligand>
</feature>